<sequence>MTAEKTAPGTGIAAFVQHWFDILSSHEPVEELLAHIVDDGLEMAFPERTLRSHADFREWYEVVGEAFTDQSHVVERLDVSEDDTGVDISLTVVWTAKQTSDGSVSSFRIGQTWRLVREAGTGRPLISGYRVGDLNPA</sequence>
<accession>A0AAU2UYS1</accession>
<reference evidence="1" key="1">
    <citation type="submission" date="2022-10" db="EMBL/GenBank/DDBJ databases">
        <title>The complete genomes of actinobacterial strains from the NBC collection.</title>
        <authorList>
            <person name="Joergensen T.S."/>
            <person name="Alvarez Arevalo M."/>
            <person name="Sterndorff E.B."/>
            <person name="Faurdal D."/>
            <person name="Vuksanovic O."/>
            <person name="Mourched A.-S."/>
            <person name="Charusanti P."/>
            <person name="Shaw S."/>
            <person name="Blin K."/>
            <person name="Weber T."/>
        </authorList>
    </citation>
    <scope>NUCLEOTIDE SEQUENCE</scope>
    <source>
        <strain evidence="1">NBC_00003</strain>
    </source>
</reference>
<evidence type="ECO:0008006" key="2">
    <source>
        <dbReference type="Google" id="ProtNLM"/>
    </source>
</evidence>
<protein>
    <recommendedName>
        <fullName evidence="2">SnoaL-like domain-containing protein</fullName>
    </recommendedName>
</protein>
<dbReference type="Gene3D" id="3.10.450.50">
    <property type="match status" value="1"/>
</dbReference>
<dbReference type="InterPro" id="IPR032710">
    <property type="entry name" value="NTF2-like_dom_sf"/>
</dbReference>
<dbReference type="AlphaFoldDB" id="A0AAU2UYS1"/>
<proteinExistence type="predicted"/>
<name>A0AAU2UYS1_9ACTN</name>
<dbReference type="SUPFAM" id="SSF54427">
    <property type="entry name" value="NTF2-like"/>
    <property type="match status" value="1"/>
</dbReference>
<dbReference type="CDD" id="cd00531">
    <property type="entry name" value="NTF2_like"/>
    <property type="match status" value="1"/>
</dbReference>
<dbReference type="EMBL" id="CP108318">
    <property type="protein sequence ID" value="WTW60244.1"/>
    <property type="molecule type" value="Genomic_DNA"/>
</dbReference>
<evidence type="ECO:0000313" key="1">
    <source>
        <dbReference type="EMBL" id="WTW60244.1"/>
    </source>
</evidence>
<organism evidence="1">
    <name type="scientific">Streptomyces sp. NBC_00003</name>
    <dbReference type="NCBI Taxonomy" id="2903608"/>
    <lineage>
        <taxon>Bacteria</taxon>
        <taxon>Bacillati</taxon>
        <taxon>Actinomycetota</taxon>
        <taxon>Actinomycetes</taxon>
        <taxon>Kitasatosporales</taxon>
        <taxon>Streptomycetaceae</taxon>
        <taxon>Streptomyces</taxon>
    </lineage>
</organism>
<gene>
    <name evidence="1" type="ORF">OG549_06080</name>
</gene>